<dbReference type="InterPro" id="IPR002100">
    <property type="entry name" value="TF_MADSbox"/>
</dbReference>
<evidence type="ECO:0000256" key="2">
    <source>
        <dbReference type="ARBA" id="ARBA00023015"/>
    </source>
</evidence>
<name>A0ABR2U4J7_9ROSI</name>
<organism evidence="7 8">
    <name type="scientific">Hibiscus sabdariffa</name>
    <name type="common">roselle</name>
    <dbReference type="NCBI Taxonomy" id="183260"/>
    <lineage>
        <taxon>Eukaryota</taxon>
        <taxon>Viridiplantae</taxon>
        <taxon>Streptophyta</taxon>
        <taxon>Embryophyta</taxon>
        <taxon>Tracheophyta</taxon>
        <taxon>Spermatophyta</taxon>
        <taxon>Magnoliopsida</taxon>
        <taxon>eudicotyledons</taxon>
        <taxon>Gunneridae</taxon>
        <taxon>Pentapetalae</taxon>
        <taxon>rosids</taxon>
        <taxon>malvids</taxon>
        <taxon>Malvales</taxon>
        <taxon>Malvaceae</taxon>
        <taxon>Malvoideae</taxon>
        <taxon>Hibiscus</taxon>
    </lineage>
</organism>
<dbReference type="PRINTS" id="PR00404">
    <property type="entry name" value="MADSDOMAIN"/>
</dbReference>
<evidence type="ECO:0000256" key="5">
    <source>
        <dbReference type="ARBA" id="ARBA00023242"/>
    </source>
</evidence>
<keyword evidence="2" id="KW-0805">Transcription regulation</keyword>
<accession>A0ABR2U4J7</accession>
<dbReference type="Gene3D" id="3.40.1810.10">
    <property type="entry name" value="Transcription factor, MADS-box"/>
    <property type="match status" value="1"/>
</dbReference>
<keyword evidence="5" id="KW-0539">Nucleus</keyword>
<keyword evidence="8" id="KW-1185">Reference proteome</keyword>
<dbReference type="InterPro" id="IPR036397">
    <property type="entry name" value="RNaseH_sf"/>
</dbReference>
<evidence type="ECO:0000256" key="3">
    <source>
        <dbReference type="ARBA" id="ARBA00023125"/>
    </source>
</evidence>
<proteinExistence type="predicted"/>
<dbReference type="Gene3D" id="3.30.420.10">
    <property type="entry name" value="Ribonuclease H-like superfamily/Ribonuclease H"/>
    <property type="match status" value="1"/>
</dbReference>
<dbReference type="SUPFAM" id="SSF53098">
    <property type="entry name" value="Ribonuclease H-like"/>
    <property type="match status" value="1"/>
</dbReference>
<dbReference type="Pfam" id="PF00319">
    <property type="entry name" value="SRF-TF"/>
    <property type="match status" value="1"/>
</dbReference>
<evidence type="ECO:0000256" key="1">
    <source>
        <dbReference type="ARBA" id="ARBA00004123"/>
    </source>
</evidence>
<evidence type="ECO:0000256" key="4">
    <source>
        <dbReference type="ARBA" id="ARBA00023163"/>
    </source>
</evidence>
<dbReference type="InterPro" id="IPR036879">
    <property type="entry name" value="TF_MADSbox_sf"/>
</dbReference>
<comment type="subcellular location">
    <subcellularLocation>
        <location evidence="1">Nucleus</location>
    </subcellularLocation>
</comment>
<evidence type="ECO:0000313" key="7">
    <source>
        <dbReference type="EMBL" id="KAK9044378.1"/>
    </source>
</evidence>
<dbReference type="SUPFAM" id="SSF55455">
    <property type="entry name" value="SRF-like"/>
    <property type="match status" value="1"/>
</dbReference>
<feature type="domain" description="MADS-box" evidence="6">
    <location>
        <begin position="1"/>
        <end position="53"/>
    </location>
</feature>
<keyword evidence="4" id="KW-0804">Transcription</keyword>
<dbReference type="PROSITE" id="PS50066">
    <property type="entry name" value="MADS_BOX_2"/>
    <property type="match status" value="1"/>
</dbReference>
<reference evidence="7 8" key="1">
    <citation type="journal article" date="2024" name="G3 (Bethesda)">
        <title>Genome assembly of Hibiscus sabdariffa L. provides insights into metabolisms of medicinal natural products.</title>
        <authorList>
            <person name="Kim T."/>
        </authorList>
    </citation>
    <scope>NUCLEOTIDE SEQUENCE [LARGE SCALE GENOMIC DNA]</scope>
    <source>
        <strain evidence="7">TK-2024</strain>
        <tissue evidence="7">Old leaves</tissue>
    </source>
</reference>
<dbReference type="EMBL" id="JBBPBN010000003">
    <property type="protein sequence ID" value="KAK9044378.1"/>
    <property type="molecule type" value="Genomic_DNA"/>
</dbReference>
<evidence type="ECO:0000259" key="6">
    <source>
        <dbReference type="PROSITE" id="PS50066"/>
    </source>
</evidence>
<dbReference type="InterPro" id="IPR012337">
    <property type="entry name" value="RNaseH-like_sf"/>
</dbReference>
<dbReference type="SMART" id="SM00432">
    <property type="entry name" value="MADS"/>
    <property type="match status" value="1"/>
</dbReference>
<protein>
    <recommendedName>
        <fullName evidence="6">MADS-box domain-containing protein</fullName>
    </recommendedName>
</protein>
<evidence type="ECO:0000313" key="8">
    <source>
        <dbReference type="Proteomes" id="UP001396334"/>
    </source>
</evidence>
<comment type="caution">
    <text evidence="7">The sequence shown here is derived from an EMBL/GenBank/DDBJ whole genome shotgun (WGS) entry which is preliminary data.</text>
</comment>
<gene>
    <name evidence="7" type="ORF">V6N11_072684</name>
</gene>
<dbReference type="Proteomes" id="UP001396334">
    <property type="component" value="Unassembled WGS sequence"/>
</dbReference>
<keyword evidence="3" id="KW-0238">DNA-binding</keyword>
<sequence length="185" mass="20828">MATENQKICNLAVSRRRRNLFKKAKELSTLCGAQVAVVAISKRGNLSLLPGSDSVIKIYNEYKESSPPNTRLMISKKRKCPETIEDGDVIERDIEILRIFGDNVFDLKHTFKYLGMFGGLEKMAGMLNLRRRAGSNHRAGSDCLLTLDCFMVLKKSRVFQRNPNPRILPALALYGLVSVLGSEFY</sequence>